<accession>A0A6N3G0S9</accession>
<dbReference type="PROSITE" id="PS51677">
    <property type="entry name" value="NODB"/>
    <property type="match status" value="1"/>
</dbReference>
<dbReference type="InterPro" id="IPR050248">
    <property type="entry name" value="Polysacc_deacetylase_ArnD"/>
</dbReference>
<feature type="compositionally biased region" description="Basic and acidic residues" evidence="1">
    <location>
        <begin position="60"/>
        <end position="70"/>
    </location>
</feature>
<dbReference type="Pfam" id="PF01522">
    <property type="entry name" value="Polysacc_deac_1"/>
    <property type="match status" value="1"/>
</dbReference>
<dbReference type="PANTHER" id="PTHR10587">
    <property type="entry name" value="GLYCOSYL TRANSFERASE-RELATED"/>
    <property type="match status" value="1"/>
</dbReference>
<feature type="domain" description="NodB homology" evidence="3">
    <location>
        <begin position="112"/>
        <end position="313"/>
    </location>
</feature>
<evidence type="ECO:0000313" key="4">
    <source>
        <dbReference type="EMBL" id="VYU57293.1"/>
    </source>
</evidence>
<evidence type="ECO:0000256" key="2">
    <source>
        <dbReference type="SAM" id="Phobius"/>
    </source>
</evidence>
<dbReference type="EC" id="3.5.1.104" evidence="4"/>
<organism evidence="4">
    <name type="scientific">Clostridium paraputrificum</name>
    <dbReference type="NCBI Taxonomy" id="29363"/>
    <lineage>
        <taxon>Bacteria</taxon>
        <taxon>Bacillati</taxon>
        <taxon>Bacillota</taxon>
        <taxon>Clostridia</taxon>
        <taxon>Eubacteriales</taxon>
        <taxon>Clostridiaceae</taxon>
        <taxon>Clostridium</taxon>
    </lineage>
</organism>
<sequence>MDKYRRTRLSKKRNSQKKKVVLILCFTLVLLMIPTFIYIDYRLKGENQMVSAQPEQEEEKVEKEPEKPKLDNSGYLTLEEDENADSAKMVSENTNGLLTGTKTYPVRTDGKKVAYLTFDDGPSTTNTPEVLKVLDKYNVKGTFFVLGTSLKDNTQAQEILKTIAGSGHAIANHTYSHDYKYLYPNRVMNVENITNDIEKNNALLKEILGKDFDTKTIRFPGGYWSWKGREPMKAKMIEKGYCNIDWNALNGDAEGKKKDATGLFEKLKSSVEELGPNADSVVILMHDTYGKEETVKALPQIIEYLQGKGFEFRTMK</sequence>
<reference evidence="4" key="1">
    <citation type="submission" date="2019-11" db="EMBL/GenBank/DDBJ databases">
        <authorList>
            <person name="Feng L."/>
        </authorList>
    </citation>
    <scope>NUCLEOTIDE SEQUENCE</scope>
    <source>
        <strain evidence="4">CParaputrificumLFYP93</strain>
    </source>
</reference>
<evidence type="ECO:0000256" key="1">
    <source>
        <dbReference type="SAM" id="MobiDB-lite"/>
    </source>
</evidence>
<dbReference type="RefSeq" id="WP_291672184.1">
    <property type="nucleotide sequence ID" value="NZ_CACRTV010000066.1"/>
</dbReference>
<dbReference type="Gene3D" id="3.20.20.370">
    <property type="entry name" value="Glycoside hydrolase/deacetylase"/>
    <property type="match status" value="1"/>
</dbReference>
<dbReference type="GO" id="GO:0005975">
    <property type="term" value="P:carbohydrate metabolic process"/>
    <property type="evidence" value="ECO:0007669"/>
    <property type="project" value="InterPro"/>
</dbReference>
<dbReference type="SUPFAM" id="SSF88713">
    <property type="entry name" value="Glycoside hydrolase/deacetylase"/>
    <property type="match status" value="1"/>
</dbReference>
<dbReference type="AlphaFoldDB" id="A0A6N3G0S9"/>
<proteinExistence type="predicted"/>
<dbReference type="GO" id="GO:0016810">
    <property type="term" value="F:hydrolase activity, acting on carbon-nitrogen (but not peptide) bonds"/>
    <property type="evidence" value="ECO:0007669"/>
    <property type="project" value="InterPro"/>
</dbReference>
<gene>
    <name evidence="4" type="primary">pgdA_4</name>
    <name evidence="4" type="ORF">CPLFYP93_02788</name>
</gene>
<evidence type="ECO:0000259" key="3">
    <source>
        <dbReference type="PROSITE" id="PS51677"/>
    </source>
</evidence>
<keyword evidence="2" id="KW-0472">Membrane</keyword>
<keyword evidence="4" id="KW-0378">Hydrolase</keyword>
<keyword evidence="2" id="KW-0812">Transmembrane</keyword>
<feature type="region of interest" description="Disordered" evidence="1">
    <location>
        <begin position="50"/>
        <end position="73"/>
    </location>
</feature>
<dbReference type="CDD" id="cd10944">
    <property type="entry name" value="CE4_SmPgdA_like"/>
    <property type="match status" value="1"/>
</dbReference>
<dbReference type="InterPro" id="IPR002509">
    <property type="entry name" value="NODB_dom"/>
</dbReference>
<protein>
    <submittedName>
        <fullName evidence="4">Peptidoglycan-N-acetylglucosamine deacetylase</fullName>
        <ecNumber evidence="4">3.5.1.104</ecNumber>
    </submittedName>
</protein>
<feature type="transmembrane region" description="Helical" evidence="2">
    <location>
        <begin position="20"/>
        <end position="39"/>
    </location>
</feature>
<dbReference type="InterPro" id="IPR011330">
    <property type="entry name" value="Glyco_hydro/deAcase_b/a-brl"/>
</dbReference>
<name>A0A6N3G0S9_9CLOT</name>
<keyword evidence="2" id="KW-1133">Transmembrane helix</keyword>
<dbReference type="EMBL" id="CACRTV010000066">
    <property type="protein sequence ID" value="VYU57293.1"/>
    <property type="molecule type" value="Genomic_DNA"/>
</dbReference>